<dbReference type="InterPro" id="IPR006671">
    <property type="entry name" value="Cyclin_N"/>
</dbReference>
<evidence type="ECO:0000313" key="3">
    <source>
        <dbReference type="EMBL" id="KAF9149907.1"/>
    </source>
</evidence>
<evidence type="ECO:0000313" key="4">
    <source>
        <dbReference type="Proteomes" id="UP000748756"/>
    </source>
</evidence>
<feature type="region of interest" description="Disordered" evidence="1">
    <location>
        <begin position="78"/>
        <end position="100"/>
    </location>
</feature>
<name>A0A9P5RZV5_9FUNG</name>
<feature type="region of interest" description="Disordered" evidence="1">
    <location>
        <begin position="207"/>
        <end position="283"/>
    </location>
</feature>
<evidence type="ECO:0000256" key="1">
    <source>
        <dbReference type="SAM" id="MobiDB-lite"/>
    </source>
</evidence>
<feature type="region of interest" description="Disordered" evidence="1">
    <location>
        <begin position="353"/>
        <end position="398"/>
    </location>
</feature>
<dbReference type="PANTHER" id="PTHR22896:SF0">
    <property type="entry name" value="CYCLIN N-TERMINAL DOMAIN-CONTAINING PROTEIN"/>
    <property type="match status" value="1"/>
</dbReference>
<dbReference type="GO" id="GO:0051726">
    <property type="term" value="P:regulation of cell cycle"/>
    <property type="evidence" value="ECO:0007669"/>
    <property type="project" value="InterPro"/>
</dbReference>
<sequence>MTSTDQNASPSSQRSLRRRTGNRQAAFSFLSSIQLDPTTKDQGQDSSTPAIDLIDEPAVTNRPGILPQEVSADLTVEQGDTLTPPVIPTSTASKDGITTPITATTTTTTTTTKKTTQLPDNRKSLVQGRKENMATTFLSQLSLHGAPANGRSRDSDLEFQESSNFQALDSPMSQDLGQINATEQATKGAGVSPRGLVPHYSIYRATSTPSLSSGRERGPFGDPSNQIEDQGQPSGGGERRHRKVISPGAHHSREYQQLGQRTNTMSSTSSKNGPPKRELSSSGLLSVLLAREKDTDTRAFSSDMGSALTQRNALQKVSSRWLGPLADHVHIRPLLTSGTTHIVKKIFRRPSISRPKHVISHSQPVHAQDPLSTSRQTPNKSDLQRSARQRRSGEDQRHIFYKGEDVTASRVSLGDNLSQHPFMFTTNHGSPLMISSVLRYNDDRAPNKRRRRRFDREYIQQITKEALIRKKASSFAHLLTQCNALDPEPQESSSSSYDPYFLDDPELKTGKNRTVISLACYMGSVIQYTRPSDLKRELNEHFRSRHPTIDPSITLSKIRKVKTDLLAISEELDLEISTAALAYAYFEKLILKGSWKGKESNPLSTEANTSIVTKENRKMIACVCLLLAYKVNEPKRSSGEFATLMKYMTKHMEVSAKDIKENEFHVFSLLEFNLYLPRQEFLPHFEQILYRQDYLNVQEYLGEDEFYSVITQPRKTAEQ</sequence>
<feature type="compositionally biased region" description="Polar residues" evidence="1">
    <location>
        <begin position="22"/>
        <end position="37"/>
    </location>
</feature>
<feature type="compositionally biased region" description="Polar residues" evidence="1">
    <location>
        <begin position="360"/>
        <end position="386"/>
    </location>
</feature>
<dbReference type="Gene3D" id="1.10.472.10">
    <property type="entry name" value="Cyclin-like"/>
    <property type="match status" value="1"/>
</dbReference>
<protein>
    <submittedName>
        <fullName evidence="3">CDK5 and ABL1 enzyme substrate 1</fullName>
    </submittedName>
</protein>
<evidence type="ECO:0000259" key="2">
    <source>
        <dbReference type="Pfam" id="PF00134"/>
    </source>
</evidence>
<comment type="caution">
    <text evidence="3">The sequence shown here is derived from an EMBL/GenBank/DDBJ whole genome shotgun (WGS) entry which is preliminary data.</text>
</comment>
<dbReference type="SUPFAM" id="SSF47954">
    <property type="entry name" value="Cyclin-like"/>
    <property type="match status" value="1"/>
</dbReference>
<dbReference type="InterPro" id="IPR012388">
    <property type="entry name" value="CABLES1/2"/>
</dbReference>
<dbReference type="Pfam" id="PF00134">
    <property type="entry name" value="Cyclin_N"/>
    <property type="match status" value="1"/>
</dbReference>
<reference evidence="3" key="1">
    <citation type="journal article" date="2020" name="Fungal Divers.">
        <title>Resolving the Mortierellaceae phylogeny through synthesis of multi-gene phylogenetics and phylogenomics.</title>
        <authorList>
            <person name="Vandepol N."/>
            <person name="Liber J."/>
            <person name="Desiro A."/>
            <person name="Na H."/>
            <person name="Kennedy M."/>
            <person name="Barry K."/>
            <person name="Grigoriev I.V."/>
            <person name="Miller A.N."/>
            <person name="O'Donnell K."/>
            <person name="Stajich J.E."/>
            <person name="Bonito G."/>
        </authorList>
    </citation>
    <scope>NUCLEOTIDE SEQUENCE</scope>
    <source>
        <strain evidence="3">NRRL 6426</strain>
    </source>
</reference>
<proteinExistence type="predicted"/>
<feature type="domain" description="Cyclin N-terminal" evidence="2">
    <location>
        <begin position="545"/>
        <end position="674"/>
    </location>
</feature>
<feature type="compositionally biased region" description="Polar residues" evidence="1">
    <location>
        <begin position="255"/>
        <end position="272"/>
    </location>
</feature>
<dbReference type="InterPro" id="IPR036915">
    <property type="entry name" value="Cyclin-like_sf"/>
</dbReference>
<feature type="compositionally biased region" description="Polar residues" evidence="1">
    <location>
        <begin position="223"/>
        <end position="232"/>
    </location>
</feature>
<feature type="compositionally biased region" description="Polar residues" evidence="1">
    <location>
        <begin position="1"/>
        <end position="14"/>
    </location>
</feature>
<feature type="region of interest" description="Disordered" evidence="1">
    <location>
        <begin position="1"/>
        <end position="64"/>
    </location>
</feature>
<keyword evidence="4" id="KW-1185">Reference proteome</keyword>
<dbReference type="AlphaFoldDB" id="A0A9P5RZV5"/>
<accession>A0A9P5RZV5</accession>
<organism evidence="3 4">
    <name type="scientific">Linnemannia schmuckeri</name>
    <dbReference type="NCBI Taxonomy" id="64567"/>
    <lineage>
        <taxon>Eukaryota</taxon>
        <taxon>Fungi</taxon>
        <taxon>Fungi incertae sedis</taxon>
        <taxon>Mucoromycota</taxon>
        <taxon>Mortierellomycotina</taxon>
        <taxon>Mortierellomycetes</taxon>
        <taxon>Mortierellales</taxon>
        <taxon>Mortierellaceae</taxon>
        <taxon>Linnemannia</taxon>
    </lineage>
</organism>
<dbReference type="CDD" id="cd20556">
    <property type="entry name" value="CYCLIN_CABLES"/>
    <property type="match status" value="1"/>
</dbReference>
<dbReference type="OrthoDB" id="5353095at2759"/>
<gene>
    <name evidence="3" type="primary">CABLES1</name>
    <name evidence="3" type="ORF">BG015_008278</name>
</gene>
<dbReference type="PANTHER" id="PTHR22896">
    <property type="entry name" value="CDK5 AND ABL1 ENZYME SUBSTRATE 1"/>
    <property type="match status" value="1"/>
</dbReference>
<dbReference type="Proteomes" id="UP000748756">
    <property type="component" value="Unassembled WGS sequence"/>
</dbReference>
<dbReference type="EMBL" id="JAAAUQ010000475">
    <property type="protein sequence ID" value="KAF9149907.1"/>
    <property type="molecule type" value="Genomic_DNA"/>
</dbReference>